<dbReference type="AlphaFoldDB" id="A0A1X7TD71"/>
<evidence type="ECO:0000313" key="1">
    <source>
        <dbReference type="EnsemblMetazoa" id="Aqu2.1.12533_001"/>
    </source>
</evidence>
<name>A0A1X7TD71_AMPQE</name>
<dbReference type="InParanoid" id="A0A1X7TD71"/>
<dbReference type="EnsemblMetazoa" id="Aqu2.1.12533_001">
    <property type="protein sequence ID" value="Aqu2.1.12533_001"/>
    <property type="gene ID" value="Aqu2.1.12533"/>
</dbReference>
<sequence length="120" mass="13618">MSQHEMLLMLMAVIASHPQGGTLVLMILWAQASSNCSDAKGYLKMICRDLSDELAQFDLRKEQELRQVFLDLAAGRMEKNVKLQVCNEVFTGRTKPFVFNNNTTRGGGNKKWSSFLFQEN</sequence>
<accession>A0A1X7TD71</accession>
<protein>
    <submittedName>
        <fullName evidence="1">Uncharacterized protein</fullName>
    </submittedName>
</protein>
<proteinExistence type="predicted"/>
<dbReference type="OrthoDB" id="5227681at2759"/>
<reference evidence="1" key="1">
    <citation type="submission" date="2017-05" db="UniProtKB">
        <authorList>
            <consortium name="EnsemblMetazoa"/>
        </authorList>
    </citation>
    <scope>IDENTIFICATION</scope>
</reference>
<organism evidence="1">
    <name type="scientific">Amphimedon queenslandica</name>
    <name type="common">Sponge</name>
    <dbReference type="NCBI Taxonomy" id="400682"/>
    <lineage>
        <taxon>Eukaryota</taxon>
        <taxon>Metazoa</taxon>
        <taxon>Porifera</taxon>
        <taxon>Demospongiae</taxon>
        <taxon>Heteroscleromorpha</taxon>
        <taxon>Haplosclerida</taxon>
        <taxon>Niphatidae</taxon>
        <taxon>Amphimedon</taxon>
    </lineage>
</organism>